<evidence type="ECO:0000259" key="1">
    <source>
        <dbReference type="Pfam" id="PF13349"/>
    </source>
</evidence>
<dbReference type="Gene3D" id="2.160.20.120">
    <property type="match status" value="1"/>
</dbReference>
<accession>A0A841TX09</accession>
<dbReference type="RefSeq" id="WP_185135551.1">
    <property type="nucleotide sequence ID" value="NZ_BORM01000011.1"/>
</dbReference>
<dbReference type="InterPro" id="IPR025164">
    <property type="entry name" value="Toastrack_DUF4097"/>
</dbReference>
<dbReference type="Proteomes" id="UP000553776">
    <property type="component" value="Unassembled WGS sequence"/>
</dbReference>
<feature type="domain" description="DUF4097" evidence="1">
    <location>
        <begin position="49"/>
        <end position="273"/>
    </location>
</feature>
<dbReference type="EMBL" id="JACJVR010000031">
    <property type="protein sequence ID" value="MBB6691562.1"/>
    <property type="molecule type" value="Genomic_DNA"/>
</dbReference>
<comment type="caution">
    <text evidence="2">The sequence shown here is derived from an EMBL/GenBank/DDBJ whole genome shotgun (WGS) entry which is preliminary data.</text>
</comment>
<evidence type="ECO:0000313" key="3">
    <source>
        <dbReference type="Proteomes" id="UP000553776"/>
    </source>
</evidence>
<dbReference type="Pfam" id="PF13349">
    <property type="entry name" value="DUF4097"/>
    <property type="match status" value="1"/>
</dbReference>
<reference evidence="2 3" key="1">
    <citation type="submission" date="2020-08" db="EMBL/GenBank/DDBJ databases">
        <title>Cohnella phylogeny.</title>
        <authorList>
            <person name="Dunlap C."/>
        </authorList>
    </citation>
    <scope>NUCLEOTIDE SEQUENCE [LARGE SCALE GENOMIC DNA]</scope>
    <source>
        <strain evidence="2 3">DSM 25239</strain>
    </source>
</reference>
<protein>
    <submittedName>
        <fullName evidence="2">DUF4097 family beta strand repeat protein</fullName>
    </submittedName>
</protein>
<evidence type="ECO:0000313" key="2">
    <source>
        <dbReference type="EMBL" id="MBB6691562.1"/>
    </source>
</evidence>
<gene>
    <name evidence="2" type="ORF">H7B90_09140</name>
</gene>
<dbReference type="AlphaFoldDB" id="A0A841TX09"/>
<keyword evidence="3" id="KW-1185">Reference proteome</keyword>
<sequence>MAKRWISVAAGLILVGIGGAALYGFNFGKPLNEYHHKWEFRSGDLKELSIAFDSQASTIEFQPSADGKNSVLIEGKAKQEIIDRIGNVRVSGGALKIDMKERFRWFNFNFGPFVNDKQHVVVTLTEEAAAALDTLRFSTDAGSMTVNGAEARAADFSTDAGSIRVDGFEGETLKLHTDAGRIAGTDIRADLNAKTDAGSIDIQHLTGTAKLSTDSGSVKLLKDDTTGADIKTDAGSVRVQIPESYEGTFDLKTDAGSVTAPDAKGTSPEVIKVRTDAGSIRVSYTE</sequence>
<dbReference type="PANTHER" id="PTHR34094:SF1">
    <property type="entry name" value="PROTEIN FAM185A"/>
    <property type="match status" value="1"/>
</dbReference>
<proteinExistence type="predicted"/>
<name>A0A841TX09_9BACL</name>
<dbReference type="PANTHER" id="PTHR34094">
    <property type="match status" value="1"/>
</dbReference>
<organism evidence="2 3">
    <name type="scientific">Cohnella xylanilytica</name>
    <dbReference type="NCBI Taxonomy" id="557555"/>
    <lineage>
        <taxon>Bacteria</taxon>
        <taxon>Bacillati</taxon>
        <taxon>Bacillota</taxon>
        <taxon>Bacilli</taxon>
        <taxon>Bacillales</taxon>
        <taxon>Paenibacillaceae</taxon>
        <taxon>Cohnella</taxon>
    </lineage>
</organism>